<dbReference type="RefSeq" id="WP_011032591.1">
    <property type="nucleotide sequence ID" value="NZ_CP009512.1"/>
</dbReference>
<name>A0A0E3RD61_METMZ</name>
<protein>
    <submittedName>
        <fullName evidence="1">Uncharacterized protein</fullName>
    </submittedName>
</protein>
<sequence>MFFRILKKFIRNEAEVLYGKGNNMEEYFEYLVERARYYERFEIFRKGDPKVQIGLNRSEHIKKEISVIELVFKQDLEKNN</sequence>
<accession>A0A0E3RD61</accession>
<dbReference type="AlphaFoldDB" id="A0A0E3RD61"/>
<gene>
    <name evidence="1" type="ORF">MSMAS_0669</name>
</gene>
<reference evidence="1 2" key="1">
    <citation type="submission" date="2014-07" db="EMBL/GenBank/DDBJ databases">
        <title>Methanogenic archaea and the global carbon cycle.</title>
        <authorList>
            <person name="Henriksen J.R."/>
            <person name="Luke J."/>
            <person name="Reinhart S."/>
            <person name="Benedict M.N."/>
            <person name="Youngblut N.D."/>
            <person name="Metcalf M.E."/>
            <person name="Whitaker R.J."/>
            <person name="Metcalf W.W."/>
        </authorList>
    </citation>
    <scope>NUCLEOTIDE SEQUENCE [LARGE SCALE GENOMIC DNA]</scope>
    <source>
        <strain evidence="1 2">S-6</strain>
    </source>
</reference>
<proteinExistence type="predicted"/>
<evidence type="ECO:0000313" key="1">
    <source>
        <dbReference type="EMBL" id="AKB63865.1"/>
    </source>
</evidence>
<evidence type="ECO:0000313" key="2">
    <source>
        <dbReference type="Proteomes" id="UP000033097"/>
    </source>
</evidence>
<dbReference type="EMBL" id="CP009512">
    <property type="protein sequence ID" value="AKB63865.1"/>
    <property type="molecule type" value="Genomic_DNA"/>
</dbReference>
<dbReference type="Proteomes" id="UP000033097">
    <property type="component" value="Chromosome"/>
</dbReference>
<dbReference type="PATRIC" id="fig|213585.10.peg.826"/>
<dbReference type="KEGG" id="mmj:MSMAS_0669"/>
<organism evidence="1 2">
    <name type="scientific">Methanosarcina mazei S-6</name>
    <dbReference type="NCBI Taxonomy" id="213585"/>
    <lineage>
        <taxon>Archaea</taxon>
        <taxon>Methanobacteriati</taxon>
        <taxon>Methanobacteriota</taxon>
        <taxon>Stenosarchaea group</taxon>
        <taxon>Methanomicrobia</taxon>
        <taxon>Methanosarcinales</taxon>
        <taxon>Methanosarcinaceae</taxon>
        <taxon>Methanosarcina</taxon>
    </lineage>
</organism>
<dbReference type="GeneID" id="24876926"/>
<dbReference type="HOGENOM" id="CLU_2581453_0_0_2"/>